<comment type="subunit">
    <text evidence="9">Homodimer.</text>
</comment>
<evidence type="ECO:0000313" key="12">
    <source>
        <dbReference type="EMBL" id="ABM57379.1"/>
    </source>
</evidence>
<dbReference type="GO" id="GO:0004756">
    <property type="term" value="F:selenide, water dikinase activity"/>
    <property type="evidence" value="ECO:0007669"/>
    <property type="project" value="UniProtKB-UniRule"/>
</dbReference>
<dbReference type="GeneID" id="76460234"/>
<dbReference type="CDD" id="cd02195">
    <property type="entry name" value="SelD"/>
    <property type="match status" value="1"/>
</dbReference>
<evidence type="ECO:0000256" key="7">
    <source>
        <dbReference type="ARBA" id="ARBA00022842"/>
    </source>
</evidence>
<dbReference type="InterPro" id="IPR023061">
    <property type="entry name" value="SelD_I"/>
</dbReference>
<dbReference type="InterPro" id="IPR036921">
    <property type="entry name" value="PurM-like_N_sf"/>
</dbReference>
<dbReference type="Pfam" id="PF00586">
    <property type="entry name" value="AIRS"/>
    <property type="match status" value="1"/>
</dbReference>
<feature type="binding site" evidence="9">
    <location>
        <position position="67"/>
    </location>
    <ligand>
        <name>Mg(2+)</name>
        <dbReference type="ChEBI" id="CHEBI:18420"/>
    </ligand>
</feature>
<dbReference type="PANTHER" id="PTHR10256:SF0">
    <property type="entry name" value="INACTIVE SELENIDE, WATER DIKINASE-LIKE PROTEIN-RELATED"/>
    <property type="match status" value="1"/>
</dbReference>
<evidence type="ECO:0000313" key="13">
    <source>
        <dbReference type="Proteomes" id="UP000000374"/>
    </source>
</evidence>
<feature type="binding site" description="in other chain" evidence="9">
    <location>
        <begin position="64"/>
        <end position="66"/>
    </location>
    <ligand>
        <name>ATP</name>
        <dbReference type="ChEBI" id="CHEBI:30616"/>
        <note>ligand shared between dimeric partners</note>
    </ligand>
</feature>
<name>A1WIC2_VEREI</name>
<dbReference type="Proteomes" id="UP000000374">
    <property type="component" value="Chromosome"/>
</dbReference>
<dbReference type="HOGENOM" id="CLU_032859_0_1_4"/>
<dbReference type="InterPro" id="IPR036676">
    <property type="entry name" value="PurM-like_C_sf"/>
</dbReference>
<feature type="domain" description="PurM-like C-terminal" evidence="11">
    <location>
        <begin position="186"/>
        <end position="359"/>
    </location>
</feature>
<keyword evidence="13" id="KW-1185">Reference proteome</keyword>
<dbReference type="OrthoDB" id="9767928at2"/>
<feature type="binding site" evidence="9">
    <location>
        <position position="107"/>
    </location>
    <ligand>
        <name>Mg(2+)</name>
        <dbReference type="ChEBI" id="CHEBI:18420"/>
    </ligand>
</feature>
<evidence type="ECO:0000256" key="4">
    <source>
        <dbReference type="ARBA" id="ARBA00022741"/>
    </source>
</evidence>
<evidence type="ECO:0000256" key="8">
    <source>
        <dbReference type="ARBA" id="ARBA00023266"/>
    </source>
</evidence>
<dbReference type="GO" id="GO:0016260">
    <property type="term" value="P:selenocysteine biosynthetic process"/>
    <property type="evidence" value="ECO:0007669"/>
    <property type="project" value="InterPro"/>
</dbReference>
<keyword evidence="4 9" id="KW-0547">Nucleotide-binding</keyword>
<dbReference type="HAMAP" id="MF_00625">
    <property type="entry name" value="SelD"/>
    <property type="match status" value="1"/>
</dbReference>
<dbReference type="InterPro" id="IPR004536">
    <property type="entry name" value="SPS/SelD"/>
</dbReference>
<feature type="domain" description="PurM-like N-terminal" evidence="10">
    <location>
        <begin position="66"/>
        <end position="173"/>
    </location>
</feature>
<evidence type="ECO:0000256" key="6">
    <source>
        <dbReference type="ARBA" id="ARBA00022840"/>
    </source>
</evidence>
<feature type="site" description="Important for catalytic activity" evidence="9">
    <location>
        <position position="35"/>
    </location>
</feature>
<keyword evidence="5 9" id="KW-0418">Kinase</keyword>
<evidence type="ECO:0000259" key="11">
    <source>
        <dbReference type="Pfam" id="PF02769"/>
    </source>
</evidence>
<dbReference type="InterPro" id="IPR010918">
    <property type="entry name" value="PurM-like_C_dom"/>
</dbReference>
<comment type="cofactor">
    <cofactor evidence="9">
        <name>Mg(2+)</name>
        <dbReference type="ChEBI" id="CHEBI:18420"/>
    </cofactor>
    <text evidence="9">Binds 1 Mg(2+) ion per monomer.</text>
</comment>
<gene>
    <name evidence="9" type="primary">selD</name>
    <name evidence="12" type="ordered locus">Veis_1621</name>
</gene>
<keyword evidence="8 9" id="KW-0711">Selenium</keyword>
<evidence type="ECO:0000256" key="9">
    <source>
        <dbReference type="HAMAP-Rule" id="MF_00625"/>
    </source>
</evidence>
<keyword evidence="3 9" id="KW-0479">Metal-binding</keyword>
<dbReference type="STRING" id="391735.Veis_1621"/>
<keyword evidence="2 9" id="KW-0808">Transferase</keyword>
<dbReference type="KEGG" id="vei:Veis_1621"/>
<dbReference type="FunFam" id="3.90.650.10:FF:000004">
    <property type="entry name" value="Selenide, water dikinase"/>
    <property type="match status" value="1"/>
</dbReference>
<proteinExistence type="inferred from homology"/>
<dbReference type="PIRSF" id="PIRSF036407">
    <property type="entry name" value="Selenphspht_syn"/>
    <property type="match status" value="1"/>
</dbReference>
<evidence type="ECO:0000259" key="10">
    <source>
        <dbReference type="Pfam" id="PF00586"/>
    </source>
</evidence>
<comment type="similarity">
    <text evidence="1 9">Belongs to the selenophosphate synthase 1 family. Class I subfamily.</text>
</comment>
<dbReference type="GO" id="GO:0000287">
    <property type="term" value="F:magnesium ion binding"/>
    <property type="evidence" value="ECO:0007669"/>
    <property type="project" value="UniProtKB-UniRule"/>
</dbReference>
<feature type="binding site" description="in other chain" evidence="9">
    <location>
        <position position="35"/>
    </location>
    <ligand>
        <name>ATP</name>
        <dbReference type="ChEBI" id="CHEBI:30616"/>
        <note>ligand shared between dimeric partners</note>
    </ligand>
</feature>
<dbReference type="Gene3D" id="3.30.1330.10">
    <property type="entry name" value="PurM-like, N-terminal domain"/>
    <property type="match status" value="1"/>
</dbReference>
<keyword evidence="6 9" id="KW-0067">ATP-binding</keyword>
<dbReference type="EC" id="2.7.9.3" evidence="9"/>
<feature type="active site" evidence="9">
    <location>
        <position position="32"/>
    </location>
</feature>
<evidence type="ECO:0000256" key="1">
    <source>
        <dbReference type="ARBA" id="ARBA00008026"/>
    </source>
</evidence>
<dbReference type="SUPFAM" id="SSF56042">
    <property type="entry name" value="PurM C-terminal domain-like"/>
    <property type="match status" value="1"/>
</dbReference>
<comment type="function">
    <text evidence="9">Synthesizes selenophosphate from selenide and ATP.</text>
</comment>
<protein>
    <recommendedName>
        <fullName evidence="9">Selenide, water dikinase</fullName>
        <ecNumber evidence="9">2.7.9.3</ecNumber>
    </recommendedName>
    <alternativeName>
        <fullName evidence="9">Selenium donor protein</fullName>
    </alternativeName>
    <alternativeName>
        <fullName evidence="9">Selenophosphate synthase</fullName>
    </alternativeName>
</protein>
<comment type="catalytic activity">
    <reaction evidence="9">
        <text>hydrogenselenide + ATP + H2O = selenophosphate + AMP + phosphate + 2 H(+)</text>
        <dbReference type="Rhea" id="RHEA:18737"/>
        <dbReference type="ChEBI" id="CHEBI:15377"/>
        <dbReference type="ChEBI" id="CHEBI:15378"/>
        <dbReference type="ChEBI" id="CHEBI:16144"/>
        <dbReference type="ChEBI" id="CHEBI:29317"/>
        <dbReference type="ChEBI" id="CHEBI:30616"/>
        <dbReference type="ChEBI" id="CHEBI:43474"/>
        <dbReference type="ChEBI" id="CHEBI:456215"/>
        <dbReference type="EC" id="2.7.9.3"/>
    </reaction>
</comment>
<dbReference type="FunFam" id="3.30.1330.10:FF:000003">
    <property type="entry name" value="Selenide, water dikinase"/>
    <property type="match status" value="1"/>
</dbReference>
<dbReference type="EMBL" id="CP000542">
    <property type="protein sequence ID" value="ABM57379.1"/>
    <property type="molecule type" value="Genomic_DNA"/>
</dbReference>
<feature type="binding site" evidence="9">
    <location>
        <begin position="155"/>
        <end position="157"/>
    </location>
    <ligand>
        <name>ATP</name>
        <dbReference type="ChEBI" id="CHEBI:30616"/>
        <note>ligand shared between dimeric partners</note>
    </ligand>
</feature>
<keyword evidence="7 9" id="KW-0460">Magnesium</keyword>
<accession>A1WIC2</accession>
<dbReference type="eggNOG" id="COG0709">
    <property type="taxonomic scope" value="Bacteria"/>
</dbReference>
<organism evidence="12 13">
    <name type="scientific">Verminephrobacter eiseniae (strain EF01-2)</name>
    <dbReference type="NCBI Taxonomy" id="391735"/>
    <lineage>
        <taxon>Bacteria</taxon>
        <taxon>Pseudomonadati</taxon>
        <taxon>Pseudomonadota</taxon>
        <taxon>Betaproteobacteria</taxon>
        <taxon>Burkholderiales</taxon>
        <taxon>Comamonadaceae</taxon>
        <taxon>Verminephrobacter</taxon>
    </lineage>
</organism>
<dbReference type="GO" id="GO:0005524">
    <property type="term" value="F:ATP binding"/>
    <property type="evidence" value="ECO:0007669"/>
    <property type="project" value="UniProtKB-UniRule"/>
</dbReference>
<evidence type="ECO:0000256" key="2">
    <source>
        <dbReference type="ARBA" id="ARBA00022679"/>
    </source>
</evidence>
<reference evidence="13" key="1">
    <citation type="submission" date="2006-12" db="EMBL/GenBank/DDBJ databases">
        <title>Complete sequence of chromosome 1 of Verminephrobacter eiseniae EF01-2.</title>
        <authorList>
            <person name="Copeland A."/>
            <person name="Lucas S."/>
            <person name="Lapidus A."/>
            <person name="Barry K."/>
            <person name="Detter J.C."/>
            <person name="Glavina del Rio T."/>
            <person name="Dalin E."/>
            <person name="Tice H."/>
            <person name="Pitluck S."/>
            <person name="Chertkov O."/>
            <person name="Brettin T."/>
            <person name="Bruce D."/>
            <person name="Han C."/>
            <person name="Tapia R."/>
            <person name="Gilna P."/>
            <person name="Schmutz J."/>
            <person name="Larimer F."/>
            <person name="Land M."/>
            <person name="Hauser L."/>
            <person name="Kyrpides N."/>
            <person name="Kim E."/>
            <person name="Stahl D."/>
            <person name="Richardson P."/>
        </authorList>
    </citation>
    <scope>NUCLEOTIDE SEQUENCE [LARGE SCALE GENOMIC DNA]</scope>
    <source>
        <strain evidence="13">EF01-2</strain>
    </source>
</reference>
<dbReference type="AlphaFoldDB" id="A1WIC2"/>
<evidence type="ECO:0000256" key="5">
    <source>
        <dbReference type="ARBA" id="ARBA00022777"/>
    </source>
</evidence>
<dbReference type="NCBIfam" id="TIGR00476">
    <property type="entry name" value="selD"/>
    <property type="match status" value="1"/>
</dbReference>
<dbReference type="RefSeq" id="WP_011809386.1">
    <property type="nucleotide sequence ID" value="NC_008786.1"/>
</dbReference>
<sequence length="361" mass="37298">MAADTIITTATATATSARDPVRLTRYSHGAGCGCKLSPQVLEVILAGSSGAHGLFPGLWVGNASRDDAAVHALDDERAVVSTTDFFMPIVDDPYDFGRIAATNAISDIYAMGADPLMAIAILGWPVNMLPAEVARTVVDGGRAACAAAGIALAGGHSIDAPEPFFGLAVTGVVEKRHLKRNDTATAGCRLYLTKPLGIGILTTAEKQSRLRPQDAGLARDLMCTLNRPGSRFGRLAGVQAMTDVTGFGLLGHLLEMAEGSGLTAVLDAAAVPRLAGIGHYLDQGCVPGGTQRNFDSYGAKVSPLSAAQKHLLCDPQTSGGLLVAVAPDGEREFLAVAAQQGLALDPIGHLTARQALAVVLR</sequence>
<dbReference type="NCBIfam" id="NF002098">
    <property type="entry name" value="PRK00943.1"/>
    <property type="match status" value="1"/>
</dbReference>
<feature type="binding site" description="in other chain" evidence="9">
    <location>
        <position position="84"/>
    </location>
    <ligand>
        <name>ATP</name>
        <dbReference type="ChEBI" id="CHEBI:30616"/>
        <note>ligand shared between dimeric partners</note>
    </ligand>
</feature>
<dbReference type="SUPFAM" id="SSF55326">
    <property type="entry name" value="PurM N-terminal domain-like"/>
    <property type="match status" value="1"/>
</dbReference>
<dbReference type="GO" id="GO:0005737">
    <property type="term" value="C:cytoplasm"/>
    <property type="evidence" value="ECO:0007669"/>
    <property type="project" value="TreeGrafter"/>
</dbReference>
<dbReference type="InterPro" id="IPR016188">
    <property type="entry name" value="PurM-like_N"/>
</dbReference>
<feature type="binding site" evidence="9">
    <location>
        <position position="243"/>
    </location>
    <ligand>
        <name>Mg(2+)</name>
        <dbReference type="ChEBI" id="CHEBI:18420"/>
    </ligand>
</feature>
<evidence type="ECO:0000256" key="3">
    <source>
        <dbReference type="ARBA" id="ARBA00022723"/>
    </source>
</evidence>
<dbReference type="PANTHER" id="PTHR10256">
    <property type="entry name" value="SELENIDE, WATER DIKINASE"/>
    <property type="match status" value="1"/>
</dbReference>
<dbReference type="Gene3D" id="3.90.650.10">
    <property type="entry name" value="PurM-like C-terminal domain"/>
    <property type="match status" value="1"/>
</dbReference>
<dbReference type="Pfam" id="PF02769">
    <property type="entry name" value="AIRS_C"/>
    <property type="match status" value="1"/>
</dbReference>
<feature type="binding site" description="in other chain" evidence="9">
    <location>
        <position position="107"/>
    </location>
    <ligand>
        <name>ATP</name>
        <dbReference type="ChEBI" id="CHEBI:30616"/>
        <note>ligand shared between dimeric partners</note>
    </ligand>
</feature>